<gene>
    <name evidence="2" type="ORF">A0H81_10993</name>
</gene>
<sequence length="94" mass="9608">MPTSHLRQAAGGAGGHAGSSMKRMSGFEGGSIEFELRIILLGGTSGEGIKHSNAPFGRGSCGIIIDADTKHLGTSFGSGVWSWRSALYAGVATQ</sequence>
<keyword evidence="3" id="KW-1185">Reference proteome</keyword>
<feature type="region of interest" description="Disordered" evidence="1">
    <location>
        <begin position="1"/>
        <end position="24"/>
    </location>
</feature>
<name>A0A1C7LVM9_GRIFR</name>
<organism evidence="2 3">
    <name type="scientific">Grifola frondosa</name>
    <name type="common">Maitake</name>
    <name type="synonym">Polyporus frondosus</name>
    <dbReference type="NCBI Taxonomy" id="5627"/>
    <lineage>
        <taxon>Eukaryota</taxon>
        <taxon>Fungi</taxon>
        <taxon>Dikarya</taxon>
        <taxon>Basidiomycota</taxon>
        <taxon>Agaricomycotina</taxon>
        <taxon>Agaricomycetes</taxon>
        <taxon>Polyporales</taxon>
        <taxon>Grifolaceae</taxon>
        <taxon>Grifola</taxon>
    </lineage>
</organism>
<evidence type="ECO:0000313" key="3">
    <source>
        <dbReference type="Proteomes" id="UP000092993"/>
    </source>
</evidence>
<accession>A0A1C7LVM9</accession>
<dbReference type="AlphaFoldDB" id="A0A1C7LVM9"/>
<dbReference type="Proteomes" id="UP000092993">
    <property type="component" value="Unassembled WGS sequence"/>
</dbReference>
<reference evidence="2 3" key="1">
    <citation type="submission" date="2016-03" db="EMBL/GenBank/DDBJ databases">
        <title>Whole genome sequencing of Grifola frondosa 9006-11.</title>
        <authorList>
            <person name="Min B."/>
            <person name="Park H."/>
            <person name="Kim J.-G."/>
            <person name="Cho H."/>
            <person name="Oh Y.-L."/>
            <person name="Kong W.-S."/>
            <person name="Choi I.-G."/>
        </authorList>
    </citation>
    <scope>NUCLEOTIDE SEQUENCE [LARGE SCALE GENOMIC DNA]</scope>
    <source>
        <strain evidence="2 3">9006-11</strain>
    </source>
</reference>
<proteinExistence type="predicted"/>
<protein>
    <submittedName>
        <fullName evidence="2">Uncharacterized protein</fullName>
    </submittedName>
</protein>
<dbReference type="EMBL" id="LUGG01000019">
    <property type="protein sequence ID" value="OBZ68813.1"/>
    <property type="molecule type" value="Genomic_DNA"/>
</dbReference>
<evidence type="ECO:0000313" key="2">
    <source>
        <dbReference type="EMBL" id="OBZ68813.1"/>
    </source>
</evidence>
<comment type="caution">
    <text evidence="2">The sequence shown here is derived from an EMBL/GenBank/DDBJ whole genome shotgun (WGS) entry which is preliminary data.</text>
</comment>
<evidence type="ECO:0000256" key="1">
    <source>
        <dbReference type="SAM" id="MobiDB-lite"/>
    </source>
</evidence>